<keyword evidence="2" id="KW-1133">Transmembrane helix</keyword>
<feature type="transmembrane region" description="Helical" evidence="2">
    <location>
        <begin position="76"/>
        <end position="95"/>
    </location>
</feature>
<dbReference type="InterPro" id="IPR029071">
    <property type="entry name" value="Ubiquitin-like_domsf"/>
</dbReference>
<dbReference type="AlphaFoldDB" id="A0ABD3M7W6"/>
<evidence type="ECO:0000313" key="4">
    <source>
        <dbReference type="Proteomes" id="UP001530293"/>
    </source>
</evidence>
<name>A0ABD3M7W6_9STRA</name>
<reference evidence="3 4" key="1">
    <citation type="submission" date="2024-10" db="EMBL/GenBank/DDBJ databases">
        <title>Updated reference genomes for cyclostephanoid diatoms.</title>
        <authorList>
            <person name="Roberts W.R."/>
            <person name="Alverson A.J."/>
        </authorList>
    </citation>
    <scope>NUCLEOTIDE SEQUENCE [LARGE SCALE GENOMIC DNA]</scope>
    <source>
        <strain evidence="3 4">AJA232-27</strain>
    </source>
</reference>
<feature type="compositionally biased region" description="Basic and acidic residues" evidence="1">
    <location>
        <begin position="11"/>
        <end position="22"/>
    </location>
</feature>
<dbReference type="Gene3D" id="3.10.20.90">
    <property type="entry name" value="Phosphatidylinositol 3-kinase Catalytic Subunit, Chain A, domain 1"/>
    <property type="match status" value="1"/>
</dbReference>
<proteinExistence type="predicted"/>
<keyword evidence="2" id="KW-0472">Membrane</keyword>
<protein>
    <submittedName>
        <fullName evidence="3">Uncharacterized protein</fullName>
    </submittedName>
</protein>
<feature type="region of interest" description="Disordered" evidence="1">
    <location>
        <begin position="1"/>
        <end position="22"/>
    </location>
</feature>
<evidence type="ECO:0000256" key="2">
    <source>
        <dbReference type="SAM" id="Phobius"/>
    </source>
</evidence>
<comment type="caution">
    <text evidence="3">The sequence shown here is derived from an EMBL/GenBank/DDBJ whole genome shotgun (WGS) entry which is preliminary data.</text>
</comment>
<gene>
    <name evidence="3" type="ORF">ACHAWU_002185</name>
</gene>
<dbReference type="EMBL" id="JALLBG020000192">
    <property type="protein sequence ID" value="KAL3760114.1"/>
    <property type="molecule type" value="Genomic_DNA"/>
</dbReference>
<dbReference type="Proteomes" id="UP001530293">
    <property type="component" value="Unassembled WGS sequence"/>
</dbReference>
<sequence>MAEEDPNPSEACDRSVHDAQSDRRLIDEYAPDTIPGGGVVEESEDFPAKPVVVVNDVAAGSRQLAALQYDVKIADIRILVPLLVVSATFLMWWYYKRRKRDAWVKDQKYMVGFCNTTRDNSDHDEKINNFNRQKNVVVGTSKHIVSNATIFSNHIDEIRSKQQEKLLIENRRRTQQQLHSQQHIRRRILQSDLDHRAANDAYTRRMNVIAQESLLLQTHHNIEQQSRQVNELVEMERRILLQEQDVEYQQSLQNDEHRARQLALKNEMELKRAKALEKARQRLAVAGIAHHSIEITDIHEDTDLDIVVRLLLPSGQKINGTFSMEHSMGLVYDLALLSLDKCKLLWSPDEEDGDNYVDAKEAIDASLSGDASSADDNIYNEIQREWRQLFYSFSIASSYPKRTYDNLSMTLENCGFRQQSSIALIVVVESN</sequence>
<evidence type="ECO:0000313" key="3">
    <source>
        <dbReference type="EMBL" id="KAL3760114.1"/>
    </source>
</evidence>
<keyword evidence="2" id="KW-0812">Transmembrane</keyword>
<keyword evidence="4" id="KW-1185">Reference proteome</keyword>
<evidence type="ECO:0000256" key="1">
    <source>
        <dbReference type="SAM" id="MobiDB-lite"/>
    </source>
</evidence>
<accession>A0ABD3M7W6</accession>
<organism evidence="3 4">
    <name type="scientific">Discostella pseudostelligera</name>
    <dbReference type="NCBI Taxonomy" id="259834"/>
    <lineage>
        <taxon>Eukaryota</taxon>
        <taxon>Sar</taxon>
        <taxon>Stramenopiles</taxon>
        <taxon>Ochrophyta</taxon>
        <taxon>Bacillariophyta</taxon>
        <taxon>Coscinodiscophyceae</taxon>
        <taxon>Thalassiosirophycidae</taxon>
        <taxon>Stephanodiscales</taxon>
        <taxon>Stephanodiscaceae</taxon>
        <taxon>Discostella</taxon>
    </lineage>
</organism>
<dbReference type="SUPFAM" id="SSF54236">
    <property type="entry name" value="Ubiquitin-like"/>
    <property type="match status" value="1"/>
</dbReference>